<reference evidence="4" key="1">
    <citation type="submission" date="2010-11" db="EMBL/GenBank/DDBJ databases">
        <title>The complete sequence of chromosome of Oceanithermus profundus DSM 14977.</title>
        <authorList>
            <consortium name="US DOE Joint Genome Institute (JGI-PGF)"/>
            <person name="Lucas S."/>
            <person name="Copeland A."/>
            <person name="Lapidus A."/>
            <person name="Bruce D."/>
            <person name="Goodwin L."/>
            <person name="Pitluck S."/>
            <person name="Kyrpides N."/>
            <person name="Mavromatis K."/>
            <person name="Pagani I."/>
            <person name="Ivanova N."/>
            <person name="Zhang X."/>
            <person name="Brettin T."/>
            <person name="Detter J.C."/>
            <person name="Tapia R."/>
            <person name="Han C."/>
            <person name="Land M."/>
            <person name="Hauser L."/>
            <person name="Markowitz V."/>
            <person name="Cheng J.-F."/>
            <person name="Hugenholtz P."/>
            <person name="Woyke T."/>
            <person name="Wu D."/>
            <person name="Tindall B."/>
            <person name="Faehnrich R."/>
            <person name="Brambilla E."/>
            <person name="Klenk H.-P."/>
            <person name="Eisen J.A."/>
        </authorList>
    </citation>
    <scope>NUCLEOTIDE SEQUENCE [LARGE SCALE GENOMIC DNA]</scope>
    <source>
        <strain evidence="4">DSM 14977 / NBRC 100410 / VKM B-2274 / 506</strain>
    </source>
</reference>
<dbReference type="Proteomes" id="UP000008722">
    <property type="component" value="Chromosome"/>
</dbReference>
<keyword evidence="4" id="KW-1185">Reference proteome</keyword>
<dbReference type="EMBL" id="CP002361">
    <property type="protein sequence ID" value="ADR36838.1"/>
    <property type="molecule type" value="Genomic_DNA"/>
</dbReference>
<organism evidence="3 4">
    <name type="scientific">Oceanithermus profundus (strain DSM 14977 / NBRC 100410 / VKM B-2274 / 506)</name>
    <dbReference type="NCBI Taxonomy" id="670487"/>
    <lineage>
        <taxon>Bacteria</taxon>
        <taxon>Thermotogati</taxon>
        <taxon>Deinococcota</taxon>
        <taxon>Deinococci</taxon>
        <taxon>Thermales</taxon>
        <taxon>Thermaceae</taxon>
        <taxon>Oceanithermus</taxon>
    </lineage>
</organism>
<dbReference type="InterPro" id="IPR050190">
    <property type="entry name" value="UPF0213_domain"/>
</dbReference>
<dbReference type="Pfam" id="PF01541">
    <property type="entry name" value="GIY-YIG"/>
    <property type="match status" value="1"/>
</dbReference>
<name>E4U908_OCEP5</name>
<dbReference type="OrthoDB" id="9807770at2"/>
<dbReference type="PANTHER" id="PTHR34477:SF5">
    <property type="entry name" value="BSL5627 PROTEIN"/>
    <property type="match status" value="1"/>
</dbReference>
<evidence type="ECO:0000313" key="3">
    <source>
        <dbReference type="EMBL" id="ADR36838.1"/>
    </source>
</evidence>
<proteinExistence type="inferred from homology"/>
<evidence type="ECO:0000259" key="2">
    <source>
        <dbReference type="PROSITE" id="PS50164"/>
    </source>
</evidence>
<gene>
    <name evidence="3" type="ordered locus">Ocepr_1382</name>
</gene>
<reference evidence="3 4" key="2">
    <citation type="journal article" date="2011" name="Stand. Genomic Sci.">
        <title>Complete genome sequence of Oceanithermus profundus type strain (506).</title>
        <authorList>
            <person name="Pati A."/>
            <person name="Zhang X."/>
            <person name="Lapidus A."/>
            <person name="Nolan M."/>
            <person name="Lucas S."/>
            <person name="Del Rio T.G."/>
            <person name="Tice H."/>
            <person name="Cheng J.F."/>
            <person name="Tapia R."/>
            <person name="Han C."/>
            <person name="Goodwin L."/>
            <person name="Pitluck S."/>
            <person name="Liolios K."/>
            <person name="Pagani I."/>
            <person name="Ivanova N."/>
            <person name="Mavromatis K."/>
            <person name="Chen A."/>
            <person name="Palaniappan K."/>
            <person name="Hauser L."/>
            <person name="Jeffries C.D."/>
            <person name="Brambilla E.M."/>
            <person name="Rohl A."/>
            <person name="Mwirichia R."/>
            <person name="Rohde M."/>
            <person name="Tindall B.J."/>
            <person name="Sikorski J."/>
            <person name="Wirth R."/>
            <person name="Goker M."/>
            <person name="Woyke T."/>
            <person name="Detter J.C."/>
            <person name="Bristow J."/>
            <person name="Eisen J.A."/>
            <person name="Markowitz V."/>
            <person name="Hugenholtz P."/>
            <person name="Kyrpides N.C."/>
            <person name="Klenk H.P."/>
            <person name="Land M."/>
        </authorList>
    </citation>
    <scope>NUCLEOTIDE SEQUENCE [LARGE SCALE GENOMIC DNA]</scope>
    <source>
        <strain evidence="4">DSM 14977 / NBRC 100410 / VKM B-2274 / 506</strain>
    </source>
</reference>
<dbReference type="HOGENOM" id="CLU_135650_3_1_0"/>
<dbReference type="PROSITE" id="PS50164">
    <property type="entry name" value="GIY_YIG"/>
    <property type="match status" value="1"/>
</dbReference>
<evidence type="ECO:0000256" key="1">
    <source>
        <dbReference type="ARBA" id="ARBA00007435"/>
    </source>
</evidence>
<dbReference type="InterPro" id="IPR000305">
    <property type="entry name" value="GIY-YIG_endonuc"/>
</dbReference>
<comment type="similarity">
    <text evidence="1">Belongs to the UPF0213 family.</text>
</comment>
<dbReference type="AlphaFoldDB" id="E4U908"/>
<dbReference type="CDD" id="cd10448">
    <property type="entry name" value="GIY-YIG_unchar_3"/>
    <property type="match status" value="1"/>
</dbReference>
<dbReference type="eggNOG" id="COG2827">
    <property type="taxonomic scope" value="Bacteria"/>
</dbReference>
<dbReference type="SUPFAM" id="SSF82771">
    <property type="entry name" value="GIY-YIG endonuclease"/>
    <property type="match status" value="1"/>
</dbReference>
<dbReference type="RefSeq" id="WP_013458008.1">
    <property type="nucleotide sequence ID" value="NC_014761.1"/>
</dbReference>
<dbReference type="Gene3D" id="3.40.1440.10">
    <property type="entry name" value="GIY-YIG endonuclease"/>
    <property type="match status" value="1"/>
</dbReference>
<dbReference type="PANTHER" id="PTHR34477">
    <property type="entry name" value="UPF0213 PROTEIN YHBQ"/>
    <property type="match status" value="1"/>
</dbReference>
<dbReference type="InterPro" id="IPR035901">
    <property type="entry name" value="GIY-YIG_endonuc_sf"/>
</dbReference>
<accession>E4U908</accession>
<protein>
    <submittedName>
        <fullName evidence="3">Excinuclease ABC C subunit domain protein</fullName>
    </submittedName>
</protein>
<feature type="domain" description="GIY-YIG" evidence="2">
    <location>
        <begin position="1"/>
        <end position="77"/>
    </location>
</feature>
<dbReference type="KEGG" id="opr:Ocepr_1382"/>
<dbReference type="SMART" id="SM00465">
    <property type="entry name" value="GIYc"/>
    <property type="match status" value="1"/>
</dbReference>
<sequence>MEPAVYILASRKNGVLYIGVTAVLKRRVWEHKEGIGSAFTRRYGVHKLVYFEAHPTMESAISREKQLKNWKRAWKIALIESANPDWDDLWGEL</sequence>
<evidence type="ECO:0000313" key="4">
    <source>
        <dbReference type="Proteomes" id="UP000008722"/>
    </source>
</evidence>